<sequence>MEVIIFIYIFIRFFLSMDEILTNSTNRRKWKALNGIELALALFYFNSALVFFCCMIKVVKLIKRTSKWHINFRKVFLFFVLLMSIRASIGIFDGVIEVYLYLFGRKGIKFRNDSTEILSAIRSIINNLVRLSMYQLIFERVFATRFRHIYEKVSNSYIILISSTVCVFIAAAFYSSNTFFGLNKAIQGSLLAASNIPMPFLIIYVKRKNYKVSAMANFKLLDLNEKFLIRQNLCLLKRSLSLIISKMLSTALYAIRDYGAAYGLMYYYSNEEPIQKLIRITKKQIHLENRKIQTDEENCCFYFNVEFEYDLFLNALKLFFLGSLFIRSVIFPKTFQYTSYKLFIKQSKSVNCNIL</sequence>
<evidence type="ECO:0000313" key="2">
    <source>
        <dbReference type="WBParaSite" id="RSKR_0000192750.1"/>
    </source>
</evidence>
<name>A0AC35TLT8_9BILA</name>
<protein>
    <submittedName>
        <fullName evidence="2">Serpentine receptor class gamma</fullName>
    </submittedName>
</protein>
<organism evidence="1 2">
    <name type="scientific">Rhabditophanes sp. KR3021</name>
    <dbReference type="NCBI Taxonomy" id="114890"/>
    <lineage>
        <taxon>Eukaryota</taxon>
        <taxon>Metazoa</taxon>
        <taxon>Ecdysozoa</taxon>
        <taxon>Nematoda</taxon>
        <taxon>Chromadorea</taxon>
        <taxon>Rhabditida</taxon>
        <taxon>Tylenchina</taxon>
        <taxon>Panagrolaimomorpha</taxon>
        <taxon>Strongyloidoidea</taxon>
        <taxon>Alloionematidae</taxon>
        <taxon>Rhabditophanes</taxon>
    </lineage>
</organism>
<dbReference type="Proteomes" id="UP000095286">
    <property type="component" value="Unplaced"/>
</dbReference>
<evidence type="ECO:0000313" key="1">
    <source>
        <dbReference type="Proteomes" id="UP000095286"/>
    </source>
</evidence>
<dbReference type="WBParaSite" id="RSKR_0000192750.1">
    <property type="protein sequence ID" value="RSKR_0000192750.1"/>
    <property type="gene ID" value="RSKR_0000192750"/>
</dbReference>
<accession>A0AC35TLT8</accession>
<proteinExistence type="predicted"/>
<reference evidence="2" key="1">
    <citation type="submission" date="2016-11" db="UniProtKB">
        <authorList>
            <consortium name="WormBaseParasite"/>
        </authorList>
    </citation>
    <scope>IDENTIFICATION</scope>
    <source>
        <strain evidence="2">KR3021</strain>
    </source>
</reference>